<proteinExistence type="predicted"/>
<keyword evidence="2" id="KW-1003">Cell membrane</keyword>
<dbReference type="GO" id="GO:0022857">
    <property type="term" value="F:transmembrane transporter activity"/>
    <property type="evidence" value="ECO:0007669"/>
    <property type="project" value="InterPro"/>
</dbReference>
<dbReference type="PIRSF" id="PIRSF006060">
    <property type="entry name" value="AA_transporter"/>
    <property type="match status" value="1"/>
</dbReference>
<keyword evidence="8" id="KW-1185">Reference proteome</keyword>
<feature type="transmembrane region" description="Helical" evidence="6">
    <location>
        <begin position="12"/>
        <end position="29"/>
    </location>
</feature>
<comment type="subcellular location">
    <subcellularLocation>
        <location evidence="1">Cell membrane</location>
        <topology evidence="1">Multi-pass membrane protein</topology>
    </subcellularLocation>
</comment>
<evidence type="ECO:0000256" key="2">
    <source>
        <dbReference type="ARBA" id="ARBA00022475"/>
    </source>
</evidence>
<feature type="transmembrane region" description="Helical" evidence="6">
    <location>
        <begin position="238"/>
        <end position="261"/>
    </location>
</feature>
<name>A0A1L8MNK3_9STRE</name>
<organism evidence="7 8">
    <name type="scientific">Streptococcus bovimastitidis</name>
    <dbReference type="NCBI Taxonomy" id="1856638"/>
    <lineage>
        <taxon>Bacteria</taxon>
        <taxon>Bacillati</taxon>
        <taxon>Bacillota</taxon>
        <taxon>Bacilli</taxon>
        <taxon>Lactobacillales</taxon>
        <taxon>Streptococcaceae</taxon>
        <taxon>Streptococcus</taxon>
    </lineage>
</organism>
<feature type="transmembrane region" description="Helical" evidence="6">
    <location>
        <begin position="389"/>
        <end position="408"/>
    </location>
</feature>
<evidence type="ECO:0000313" key="8">
    <source>
        <dbReference type="Proteomes" id="UP000182015"/>
    </source>
</evidence>
<dbReference type="PANTHER" id="PTHR42770">
    <property type="entry name" value="AMINO ACID TRANSPORTER-RELATED"/>
    <property type="match status" value="1"/>
</dbReference>
<dbReference type="Proteomes" id="UP000182015">
    <property type="component" value="Unassembled WGS sequence"/>
</dbReference>
<dbReference type="EMBL" id="LZDD01000001">
    <property type="protein sequence ID" value="OJF72306.1"/>
    <property type="molecule type" value="Genomic_DNA"/>
</dbReference>
<accession>A0A1L8MNK3</accession>
<dbReference type="PANTHER" id="PTHR42770:SF7">
    <property type="entry name" value="MEMBRANE PROTEIN"/>
    <property type="match status" value="1"/>
</dbReference>
<gene>
    <name evidence="7" type="ORF">A9Q68_01810</name>
</gene>
<keyword evidence="3 6" id="KW-0812">Transmembrane</keyword>
<dbReference type="OrthoDB" id="3181223at2"/>
<comment type="caution">
    <text evidence="7">The sequence shown here is derived from an EMBL/GenBank/DDBJ whole genome shotgun (WGS) entry which is preliminary data.</text>
</comment>
<keyword evidence="5 6" id="KW-0472">Membrane</keyword>
<sequence length="449" mass="50464">MMTKKLSKIDILALVVGSVIGWGAFYLPGQKFLPQSGLINTALGFLIGWIMIYFVQIAYHVMMLNHKDKGGEFSYVYNYLGKKHGFIVGWSLSFCYLTLIPLNASALTLVIKSLIPNFSYIYLYTIVGNKVYLSDLIISTLIIYSFYQINKHGISLSMTFQKLLIFLLVVIVSSLTGIILIKNYNNSEFITNYISNYQFNVSQMLQILAVIPFLFVGFDIVPQVITDLGFNRQFATRMTVIATGFGVLIYNAINLLTALTYSPKAAQHLTWASGSAVLNHFGWLGFLLLAIALFAAIVGGINGFMVGSSRVIASLASYQLMPKYFEIENELDVPVNALKFITLISILMPLLGRMIILYIVDLSSLMAGLTYAYVSYISISLSETRKEKIFCCLGFFVGLSFMLLLISPGSPSQLRPLSFIILLLWILLGYFYYTKLNKYNKSHFHKEKK</sequence>
<dbReference type="Pfam" id="PF13520">
    <property type="entry name" value="AA_permease_2"/>
    <property type="match status" value="1"/>
</dbReference>
<evidence type="ECO:0000256" key="3">
    <source>
        <dbReference type="ARBA" id="ARBA00022692"/>
    </source>
</evidence>
<reference evidence="8" key="1">
    <citation type="submission" date="2016-06" db="EMBL/GenBank/DDBJ databases">
        <authorList>
            <person name="de Vries S.P.W."/>
            <person name="Hadjirin N.F."/>
            <person name="Lay E.M."/>
            <person name="Zadoks R.N."/>
            <person name="Peacock S.J."/>
            <person name="Parkhill J."/>
            <person name="Grant A.J."/>
            <person name="Mcdougall S."/>
            <person name="Holmes M.A."/>
        </authorList>
    </citation>
    <scope>NUCLEOTIDE SEQUENCE [LARGE SCALE GENOMIC DNA]</scope>
    <source>
        <strain evidence="8">NZ1587</strain>
    </source>
</reference>
<feature type="transmembrane region" description="Helical" evidence="6">
    <location>
        <begin position="41"/>
        <end position="64"/>
    </location>
</feature>
<feature type="transmembrane region" description="Helical" evidence="6">
    <location>
        <begin position="340"/>
        <end position="359"/>
    </location>
</feature>
<feature type="transmembrane region" description="Helical" evidence="6">
    <location>
        <begin position="414"/>
        <end position="433"/>
    </location>
</feature>
<evidence type="ECO:0000256" key="4">
    <source>
        <dbReference type="ARBA" id="ARBA00022989"/>
    </source>
</evidence>
<evidence type="ECO:0000313" key="7">
    <source>
        <dbReference type="EMBL" id="OJF72306.1"/>
    </source>
</evidence>
<feature type="transmembrane region" description="Helical" evidence="6">
    <location>
        <begin position="281"/>
        <end position="305"/>
    </location>
</feature>
<dbReference type="InterPro" id="IPR002293">
    <property type="entry name" value="AA/rel_permease1"/>
</dbReference>
<dbReference type="STRING" id="1856638.A9Q68_01810"/>
<evidence type="ECO:0000256" key="5">
    <source>
        <dbReference type="ARBA" id="ARBA00023136"/>
    </source>
</evidence>
<protein>
    <recommendedName>
        <fullName evidence="9">Amino acid ABC transporter permease</fullName>
    </recommendedName>
</protein>
<feature type="transmembrane region" description="Helical" evidence="6">
    <location>
        <begin position="365"/>
        <end position="382"/>
    </location>
</feature>
<feature type="transmembrane region" description="Helical" evidence="6">
    <location>
        <begin position="162"/>
        <end position="184"/>
    </location>
</feature>
<evidence type="ECO:0000256" key="1">
    <source>
        <dbReference type="ARBA" id="ARBA00004651"/>
    </source>
</evidence>
<feature type="transmembrane region" description="Helical" evidence="6">
    <location>
        <begin position="131"/>
        <end position="150"/>
    </location>
</feature>
<keyword evidence="4 6" id="KW-1133">Transmembrane helix</keyword>
<feature type="transmembrane region" description="Helical" evidence="6">
    <location>
        <begin position="204"/>
        <end position="226"/>
    </location>
</feature>
<dbReference type="AlphaFoldDB" id="A0A1L8MNK3"/>
<evidence type="ECO:0000256" key="6">
    <source>
        <dbReference type="SAM" id="Phobius"/>
    </source>
</evidence>
<dbReference type="GO" id="GO:0005886">
    <property type="term" value="C:plasma membrane"/>
    <property type="evidence" value="ECO:0007669"/>
    <property type="project" value="UniProtKB-SubCell"/>
</dbReference>
<dbReference type="InterPro" id="IPR050367">
    <property type="entry name" value="APC_superfamily"/>
</dbReference>
<feature type="transmembrane region" description="Helical" evidence="6">
    <location>
        <begin position="85"/>
        <end position="111"/>
    </location>
</feature>
<dbReference type="Gene3D" id="1.20.1740.10">
    <property type="entry name" value="Amino acid/polyamine transporter I"/>
    <property type="match status" value="1"/>
</dbReference>
<evidence type="ECO:0008006" key="9">
    <source>
        <dbReference type="Google" id="ProtNLM"/>
    </source>
</evidence>